<dbReference type="OMA" id="NGPIHYV"/>
<feature type="compositionally biased region" description="Basic and acidic residues" evidence="1">
    <location>
        <begin position="570"/>
        <end position="633"/>
    </location>
</feature>
<feature type="compositionally biased region" description="Pro residues" evidence="1">
    <location>
        <begin position="15"/>
        <end position="28"/>
    </location>
</feature>
<feature type="compositionally biased region" description="Acidic residues" evidence="1">
    <location>
        <begin position="192"/>
        <end position="202"/>
    </location>
</feature>
<feature type="compositionally biased region" description="Basic and acidic residues" evidence="1">
    <location>
        <begin position="176"/>
        <end position="191"/>
    </location>
</feature>
<feature type="non-terminal residue" evidence="2">
    <location>
        <position position="726"/>
    </location>
</feature>
<feature type="region of interest" description="Disordered" evidence="1">
    <location>
        <begin position="536"/>
        <end position="726"/>
    </location>
</feature>
<gene>
    <name evidence="2" type="ORF">YQE_04724</name>
</gene>
<organism evidence="2">
    <name type="scientific">Dendroctonus ponderosae</name>
    <name type="common">Mountain pine beetle</name>
    <dbReference type="NCBI Taxonomy" id="77166"/>
    <lineage>
        <taxon>Eukaryota</taxon>
        <taxon>Metazoa</taxon>
        <taxon>Ecdysozoa</taxon>
        <taxon>Arthropoda</taxon>
        <taxon>Hexapoda</taxon>
        <taxon>Insecta</taxon>
        <taxon>Pterygota</taxon>
        <taxon>Neoptera</taxon>
        <taxon>Endopterygota</taxon>
        <taxon>Coleoptera</taxon>
        <taxon>Polyphaga</taxon>
        <taxon>Cucujiformia</taxon>
        <taxon>Curculionidae</taxon>
        <taxon>Scolytinae</taxon>
        <taxon>Dendroctonus</taxon>
    </lineage>
</organism>
<feature type="compositionally biased region" description="Basic and acidic residues" evidence="1">
    <location>
        <begin position="640"/>
        <end position="706"/>
    </location>
</feature>
<feature type="compositionally biased region" description="Acidic residues" evidence="1">
    <location>
        <begin position="119"/>
        <end position="138"/>
    </location>
</feature>
<reference evidence="2" key="1">
    <citation type="journal article" date="2013" name="Genome Biol.">
        <title>Draft genome of the mountain pine beetle, Dendroctonus ponderosae Hopkins, a major forest pest.</title>
        <authorList>
            <person name="Keeling C.I."/>
            <person name="Yuen M.M."/>
            <person name="Liao N.Y."/>
            <person name="Docking T.R."/>
            <person name="Chan S.K."/>
            <person name="Taylor G.A."/>
            <person name="Palmquist D.L."/>
            <person name="Jackman S.D."/>
            <person name="Nguyen A."/>
            <person name="Li M."/>
            <person name="Henderson H."/>
            <person name="Janes J.K."/>
            <person name="Zhao Y."/>
            <person name="Pandoh P."/>
            <person name="Moore R."/>
            <person name="Sperling F.A."/>
            <person name="Huber D.P."/>
            <person name="Birol I."/>
            <person name="Jones S.J."/>
            <person name="Bohlmann J."/>
        </authorList>
    </citation>
    <scope>NUCLEOTIDE SEQUENCE</scope>
</reference>
<feature type="region of interest" description="Disordered" evidence="1">
    <location>
        <begin position="1"/>
        <end position="28"/>
    </location>
</feature>
<accession>N6TLF0</accession>
<evidence type="ECO:0000313" key="2">
    <source>
        <dbReference type="EMBL" id="ENN78813.1"/>
    </source>
</evidence>
<feature type="compositionally biased region" description="Acidic residues" evidence="1">
    <location>
        <begin position="156"/>
        <end position="175"/>
    </location>
</feature>
<feature type="region of interest" description="Disordered" evidence="1">
    <location>
        <begin position="82"/>
        <end position="240"/>
    </location>
</feature>
<feature type="non-terminal residue" evidence="2">
    <location>
        <position position="1"/>
    </location>
</feature>
<dbReference type="EMBL" id="KB740831">
    <property type="protein sequence ID" value="ENN78813.1"/>
    <property type="molecule type" value="Genomic_DNA"/>
</dbReference>
<sequence length="726" mass="83460">MYICRGGPAPSARAAPPPAAPAAPAAPPTPAAAAARLLTPESIPDFIRHKPLSPTLVERIYFDKQHPLALKKIFFPQEINSCEENETGDDPPNRGKLAPHPLPLPRLPIRLDTPPREAEEPEESKEEEEEEEEEEEDPQQSNQQEKENQQKKQNPPEEEEEEEEEEGEEKEEEKEEENKEDNKEKYKKGEGEAEEEEEEAEEVERRRKEAPRGFQKPAAQGWRKEDTGDPNEKVFVLNQEYSYQNGPHKVKIDLPDYSDADNEQKRRHIQPKPTKPRKFKKFQSFGTATPTPLAILKIRSILEDGPKDLRRFGTKTSSSVRLHRRSVRRVDTNSPTTTPPQDIIPSPTQKRVVRYSDTAENIEVASLTNKRLLDYFAKKFFNDAIVARQAIQNPHLIHEPYYQTRDHEKILEPFSISFKEEIGQRPKEATIISPIETINKIRTKTNERVAEQHQNILREIANNFEDRQQYLSNQKSSPKKPASSEDIKLYYAKALDGIVKNFEDTANHERTRQEALNTQHEEIIDTLRKIAKEKEQRRLAAENEEEADHEEDEPAPEKVKTEFLKVVVGKPEEKLTGDKAEEIIEKLLESEPHQKEKSSDTARDYESTKNIPEEKPHFRADVENHHYDTDKPSDNGNSYHESDKNIDRGAHDYGNDKSIERGHSDYDHHDAHSGGVEPHFDHHLEELGDDRVKVGNEDIVGPHDEHLEDDDLEDISEIDESAIKQS</sequence>
<name>N6TLF0_DENPD</name>
<proteinExistence type="predicted"/>
<protein>
    <submittedName>
        <fullName evidence="2">Uncharacterized protein</fullName>
    </submittedName>
</protein>
<dbReference type="AlphaFoldDB" id="N6TLF0"/>
<evidence type="ECO:0000256" key="1">
    <source>
        <dbReference type="SAM" id="MobiDB-lite"/>
    </source>
</evidence>
<dbReference type="HOGENOM" id="CLU_381574_0_0_1"/>
<feature type="compositionally biased region" description="Acidic residues" evidence="1">
    <location>
        <begin position="542"/>
        <end position="554"/>
    </location>
</feature>
<feature type="compositionally biased region" description="Acidic residues" evidence="1">
    <location>
        <begin position="707"/>
        <end position="720"/>
    </location>
</feature>
<feature type="compositionally biased region" description="Basic and acidic residues" evidence="1">
    <location>
        <begin position="222"/>
        <end position="232"/>
    </location>
</feature>